<dbReference type="GO" id="GO:0005789">
    <property type="term" value="C:endoplasmic reticulum membrane"/>
    <property type="evidence" value="ECO:0007669"/>
    <property type="project" value="UniProtKB-SubCell"/>
</dbReference>
<dbReference type="PANTHER" id="PTHR13190:SF1">
    <property type="entry name" value="AUTOPHAGY-RELATED 2, ISOFORM A"/>
    <property type="match status" value="1"/>
</dbReference>
<dbReference type="STRING" id="6265.A0A0B2VQX2"/>
<evidence type="ECO:0000256" key="1">
    <source>
        <dbReference type="ARBA" id="ARBA00004406"/>
    </source>
</evidence>
<evidence type="ECO:0000256" key="7">
    <source>
        <dbReference type="ARBA" id="ARBA00023006"/>
    </source>
</evidence>
<feature type="region of interest" description="Disordered" evidence="12">
    <location>
        <begin position="499"/>
        <end position="518"/>
    </location>
</feature>
<organism evidence="13 14">
    <name type="scientific">Toxocara canis</name>
    <name type="common">Canine roundworm</name>
    <dbReference type="NCBI Taxonomy" id="6265"/>
    <lineage>
        <taxon>Eukaryota</taxon>
        <taxon>Metazoa</taxon>
        <taxon>Ecdysozoa</taxon>
        <taxon>Nematoda</taxon>
        <taxon>Chromadorea</taxon>
        <taxon>Rhabditida</taxon>
        <taxon>Spirurina</taxon>
        <taxon>Ascaridomorpha</taxon>
        <taxon>Ascaridoidea</taxon>
        <taxon>Toxocaridae</taxon>
        <taxon>Toxocara</taxon>
    </lineage>
</organism>
<evidence type="ECO:0000256" key="10">
    <source>
        <dbReference type="ARBA" id="ARBA00024479"/>
    </source>
</evidence>
<name>A0A0B2VQX2_TOXCA</name>
<accession>A0A0B2VQX2</accession>
<dbReference type="PANTHER" id="PTHR13190">
    <property type="entry name" value="AUTOPHAGY-RELATED 2, ISOFORM A"/>
    <property type="match status" value="1"/>
</dbReference>
<evidence type="ECO:0000313" key="13">
    <source>
        <dbReference type="EMBL" id="KHN83782.1"/>
    </source>
</evidence>
<proteinExistence type="inferred from homology"/>
<feature type="compositionally biased region" description="Basic and acidic residues" evidence="12">
    <location>
        <begin position="2416"/>
        <end position="2428"/>
    </location>
</feature>
<feature type="region of interest" description="Disordered" evidence="12">
    <location>
        <begin position="1340"/>
        <end position="1366"/>
    </location>
</feature>
<dbReference type="Pfam" id="PF13329">
    <property type="entry name" value="ATG2_CAD"/>
    <property type="match status" value="2"/>
</dbReference>
<dbReference type="GO" id="GO:0006869">
    <property type="term" value="P:lipid transport"/>
    <property type="evidence" value="ECO:0007669"/>
    <property type="project" value="UniProtKB-KW"/>
</dbReference>
<feature type="compositionally biased region" description="Basic and acidic residues" evidence="12">
    <location>
        <begin position="975"/>
        <end position="987"/>
    </location>
</feature>
<dbReference type="GO" id="GO:0034045">
    <property type="term" value="C:phagophore assembly site membrane"/>
    <property type="evidence" value="ECO:0007669"/>
    <property type="project" value="UniProtKB-SubCell"/>
</dbReference>
<feature type="compositionally biased region" description="Low complexity" evidence="12">
    <location>
        <begin position="990"/>
        <end position="999"/>
    </location>
</feature>
<protein>
    <recommendedName>
        <fullName evidence="4">Autophagy-related protein 2</fullName>
    </recommendedName>
</protein>
<reference evidence="13 14" key="1">
    <citation type="submission" date="2014-11" db="EMBL/GenBank/DDBJ databases">
        <title>Genetic blueprint of the zoonotic pathogen Toxocara canis.</title>
        <authorList>
            <person name="Zhu X.-Q."/>
            <person name="Korhonen P.K."/>
            <person name="Cai H."/>
            <person name="Young N.D."/>
            <person name="Nejsum P."/>
            <person name="von Samson-Himmelstjerna G."/>
            <person name="Boag P.R."/>
            <person name="Tan P."/>
            <person name="Li Q."/>
            <person name="Min J."/>
            <person name="Yang Y."/>
            <person name="Wang X."/>
            <person name="Fang X."/>
            <person name="Hall R.S."/>
            <person name="Hofmann A."/>
            <person name="Sternberg P.W."/>
            <person name="Jex A.R."/>
            <person name="Gasser R.B."/>
        </authorList>
    </citation>
    <scope>NUCLEOTIDE SEQUENCE [LARGE SCALE GENOMIC DNA]</scope>
    <source>
        <strain evidence="13">PN_DK_2014</strain>
    </source>
</reference>
<dbReference type="OrthoDB" id="18982at2759"/>
<keyword evidence="14" id="KW-1185">Reference proteome</keyword>
<comment type="caution">
    <text evidence="13">The sequence shown here is derived from an EMBL/GenBank/DDBJ whole genome shotgun (WGS) entry which is preliminary data.</text>
</comment>
<evidence type="ECO:0000256" key="6">
    <source>
        <dbReference type="ARBA" id="ARBA00022824"/>
    </source>
</evidence>
<dbReference type="GO" id="GO:0034727">
    <property type="term" value="P:piecemeal microautophagy of the nucleus"/>
    <property type="evidence" value="ECO:0007669"/>
    <property type="project" value="TreeGrafter"/>
</dbReference>
<dbReference type="GO" id="GO:0061723">
    <property type="term" value="P:glycophagy"/>
    <property type="evidence" value="ECO:0007669"/>
    <property type="project" value="TreeGrafter"/>
</dbReference>
<feature type="region of interest" description="Disordered" evidence="12">
    <location>
        <begin position="1689"/>
        <end position="1715"/>
    </location>
</feature>
<comment type="subcellular location">
    <subcellularLocation>
        <location evidence="1">Endoplasmic reticulum membrane</location>
        <topology evidence="1">Peripheral membrane protein</topology>
    </subcellularLocation>
    <subcellularLocation>
        <location evidence="2">Preautophagosomal structure membrane</location>
        <topology evidence="2">Peripheral membrane protein</topology>
    </subcellularLocation>
</comment>
<feature type="region of interest" description="Disordered" evidence="12">
    <location>
        <begin position="975"/>
        <end position="999"/>
    </location>
</feature>
<dbReference type="OMA" id="VDNHFCL"/>
<keyword evidence="8" id="KW-0445">Lipid transport</keyword>
<dbReference type="GO" id="GO:0043495">
    <property type="term" value="F:protein-membrane adaptor activity"/>
    <property type="evidence" value="ECO:0007669"/>
    <property type="project" value="TreeGrafter"/>
</dbReference>
<dbReference type="GO" id="GO:0061908">
    <property type="term" value="C:phagophore"/>
    <property type="evidence" value="ECO:0007669"/>
    <property type="project" value="TreeGrafter"/>
</dbReference>
<dbReference type="GO" id="GO:0032266">
    <property type="term" value="F:phosphatidylinositol-3-phosphate binding"/>
    <property type="evidence" value="ECO:0007669"/>
    <property type="project" value="TreeGrafter"/>
</dbReference>
<evidence type="ECO:0000256" key="12">
    <source>
        <dbReference type="SAM" id="MobiDB-lite"/>
    </source>
</evidence>
<keyword evidence="7" id="KW-0072">Autophagy</keyword>
<dbReference type="GO" id="GO:0000045">
    <property type="term" value="P:autophagosome assembly"/>
    <property type="evidence" value="ECO:0007669"/>
    <property type="project" value="TreeGrafter"/>
</dbReference>
<keyword evidence="9" id="KW-0472">Membrane</keyword>
<evidence type="ECO:0000256" key="11">
    <source>
        <dbReference type="ARBA" id="ARBA00024615"/>
    </source>
</evidence>
<comment type="similarity">
    <text evidence="3">Belongs to the ATG2 family.</text>
</comment>
<evidence type="ECO:0000256" key="4">
    <source>
        <dbReference type="ARBA" id="ARBA00018070"/>
    </source>
</evidence>
<keyword evidence="5" id="KW-0813">Transport</keyword>
<evidence type="ECO:0000256" key="9">
    <source>
        <dbReference type="ARBA" id="ARBA00023136"/>
    </source>
</evidence>
<comment type="catalytic activity">
    <reaction evidence="10">
        <text>a 1,2-diacyl-sn-glycero-3-phospho-L-serine(in) = a 1,2-diacyl-sn-glycero-3-phospho-L-serine(out)</text>
        <dbReference type="Rhea" id="RHEA:38663"/>
        <dbReference type="ChEBI" id="CHEBI:57262"/>
    </reaction>
</comment>
<gene>
    <name evidence="13" type="primary">ATG2B</name>
    <name evidence="13" type="ORF">Tcan_13650</name>
</gene>
<dbReference type="GO" id="GO:0061709">
    <property type="term" value="P:reticulophagy"/>
    <property type="evidence" value="ECO:0007669"/>
    <property type="project" value="TreeGrafter"/>
</dbReference>
<evidence type="ECO:0000256" key="8">
    <source>
        <dbReference type="ARBA" id="ARBA00023055"/>
    </source>
</evidence>
<comment type="catalytic activity">
    <reaction evidence="11">
        <text>a 1,2-diacyl-sn-glycero-3-phosphoethanolamine(in) = a 1,2-diacyl-sn-glycero-3-phosphoethanolamine(out)</text>
        <dbReference type="Rhea" id="RHEA:38895"/>
        <dbReference type="ChEBI" id="CHEBI:64612"/>
    </reaction>
</comment>
<keyword evidence="6" id="KW-0256">Endoplasmic reticulum</keyword>
<dbReference type="InterPro" id="IPR026849">
    <property type="entry name" value="ATG2"/>
</dbReference>
<evidence type="ECO:0000256" key="3">
    <source>
        <dbReference type="ARBA" id="ARBA00009714"/>
    </source>
</evidence>
<dbReference type="EMBL" id="JPKZ01001137">
    <property type="protein sequence ID" value="KHN83782.1"/>
    <property type="molecule type" value="Genomic_DNA"/>
</dbReference>
<evidence type="ECO:0000256" key="5">
    <source>
        <dbReference type="ARBA" id="ARBA00022448"/>
    </source>
</evidence>
<dbReference type="Proteomes" id="UP000031036">
    <property type="component" value="Unassembled WGS sequence"/>
</dbReference>
<evidence type="ECO:0000256" key="2">
    <source>
        <dbReference type="ARBA" id="ARBA00004623"/>
    </source>
</evidence>
<dbReference type="GO" id="GO:0000422">
    <property type="term" value="P:autophagy of mitochondrion"/>
    <property type="evidence" value="ECO:0007669"/>
    <property type="project" value="TreeGrafter"/>
</dbReference>
<sequence length="2439" mass="270325">MTEWLSSFSGAVHKRVCRFLIHRYLSDFLKSKINLDQMSINLIGGTATVSEVDMDVQRLNEALDSARVPLTVIEGYIGEVNASVPWQNLPQKSCEIEIRQLQITLQPQQTLTYDNQADLVSSMISSVVGSLASSMELAQSFMKEEQQSDIEDRGVEQFAEVIDAIVSRFRLVFIDTTVRLEKEPDPESGLCTAIELQIDWIEFIDEQLEACQSQGAPMETITSQPHSLSAVPDLNKLFHLKGIRLYTDVFSRPEIERLEDDLLSSSQVVTSMYIRREKERTKRKPSSVVSNTVEDIHACMERESTMDSLAQSSVSNYQSCYSRVEGMEQSRSSFVLSPSVSPINEKVPDTFERLESNPIIFAQFADERHTVLVRVRNNSISTQDSAFANKEIKLFFGGLNVFLSPSQLYILNSVLGRVLLPSPAADAAAVNYGKPMKAGDYEQVETQLQARTNSSLYRGTDFQLGNWGGAMTFFDAQRKPSSCLDSSAEMANISLNTNDSYRSSSSAESRKESIASNITTKAGNRSEALLDQTHVRATLANFIFFLSHKDPLGDSNVRSRTLCGKESVLDVIKSLEMMAQRFFIEASGVHFNSQIRLSVIRHLCDRLYVGDHISRFLAAGLTFDYVLKKCQENDTFMMSFTAANSDLTEVLYAEGVNSEEMEHVELINFAPIGEDADERPPHFRVAVDNQKKGQVLLIIDDIFANTVGDPVAPSSSISFGLRCPKWKITLRVPIADLRDAASARMRPPYWVRRVHEESLQLVLVDASLEMPAFDLSQLAVHGAISLSAASVYGSFIGNPEVLQCTDDELLFLYAGSSKQSVKNRVSMRLTYDFRNTSLKTANAHNSLDELQKSVWGSYFKTNTKVEGPFSHKVTVHENEPVTMVGSREELYEFGESCLKLSNLNLEISLPVWRLHLPSHQFYEVLYNRLVNDLVLWEPSSPLFKKSSLGQPGITIAAPIGDSAFQMCRCPAVRRESENESSESESRGSHSHNGSSAGASMVNESPHKICVLLNCDEGKLLIGARMTEDRVPSSASQIGAELAGGQLFLVNGYHGNDELTYFYFTAREAYIFHKNLTEGVVPYERNVREKSFAHRSKEDIRGAPASDSSASELCQLVADDNLAVAFRIDFHFVENVKNVLLAVGIRNSILHMAPFRDAGHFWINQFIEFFNVIDYAVPGYELPEVTTQLHVHLASSLLAYDHSCVKPNSPLKLRLVLGSCDVNSRIVQNAEMYKFECIFEETKLFVCAHKATSMNVQFDGMPQNLRNRNSFIQMLSMGLFQLEVLAANNFDAGVTRKELRCPLIEIKCKNDLVKVWACADSLVTLINMAIELAESDALQPVRAGGPEGVHTSDDSDGSSLKGVVSNTGSLHMPSLDNQLTRLQEMVQSAMTSSPSRYAQCEPTEFGEPAVDEIASLDSLKKGLISDALHDLDDMPVSGHQRTISSGTDEGFCVVDEIPGSGITNVGGEPRIRMLIEEEGCFSVVDNHFEVPDLKRSDDILRLPDHYPSPLIKYIVRDLSILLHLYGGNDLGEEKSPPKTYSSEEFRYGKGPGQRIESEAQGGVNRDHSVHVEIMLSKNAEMYKFECIFEETKLFVCAHKATSMNVQFDGMPQNLRNRNSFIQMLSMGLFQLEVLAANNFDAGVTRKELRCPLIEIKCKNDLVKVWACADSLVTLINMAIELAESDALQPVRAGGPEGVHTSDDSDGSSLKGVVSNTGSLHMPSLDNQLTRLQEMVQSAMTSSPSRYAQCEPTEFGEPAVDEIASLDSLKKGLISDALHDLDDMPVSGHQRTISSGTDEGFCVVDEIPGSGITNVGGEPRIRMLIEEEGCFSVVDNHFEVPDLKRSDDILRLPDHYPSPLIKYIVRDLSILLHLYGGNDLGEEKSPPKTYSSEEFRYGKGPGQRIESEAQGGVNRDHSVHVEIMLSKISFVYELFGIDAPILSLNLFTVHEVEMRDKLAVSQINKMLYQYASGQLPRRTCAPMVALRVIETHQNEGKMKISMLPIRLNCDQDTLEFLIDFCNEISTNVVLPNSAFLVGASRLSDQVIMEVPSVVNSPLLNSSLPLTPSPAHPPLTPSKKTSEVPLELGDLSQFLDTPQPEVSTTTRVQREIGDQELLTKSVISVENLFSENDLNLLGDTCEIVSSFNSLATQQPSRFAYNPDHTSAGLINSISDKTDGDIVAVASMMRSQQEEHPRHSIDDLLNDVVPQEDSSPVGQLINHDGTDDEQFAINEWINDIRNSQIPGVIGSYGPISSLVQIGQGIRDLFLMPVDEYRKDDGHIVKGLQKGAESFGISTAAAAVDIAQRMVGLVQGVAELAFDIVTPDYPAYRNRRRLAIGAARRPPNDLREGFHMAYETVKEGVNDTAQVLQLAAQEDRAEGHWPLRGLLRQATPAIIRPIVVASKATIHVLGGLKSQLKPDSHREEMDKWRQGTSGGAYTRT</sequence>
<feature type="region of interest" description="Disordered" evidence="12">
    <location>
        <begin position="2416"/>
        <end position="2439"/>
    </location>
</feature>
<evidence type="ECO:0000313" key="14">
    <source>
        <dbReference type="Proteomes" id="UP000031036"/>
    </source>
</evidence>